<name>E1F291_GIAIA</name>
<dbReference type="VEuPathDB" id="GiardiaDB:GLP15_3764"/>
<reference evidence="2 3" key="1">
    <citation type="journal article" date="2010" name="BMC Genomics">
        <title>Genome analysis and comparative genomics of a Giardia intestinalis assemblage E isolate.</title>
        <authorList>
            <person name="Jerlstrom-Hultqvist J."/>
            <person name="Franzen O."/>
            <person name="Ankarklev J."/>
            <person name="Xu F."/>
            <person name="Nohynkova E."/>
            <person name="Andersson J.O."/>
            <person name="Svard S.G."/>
            <person name="Andersson B."/>
        </authorList>
    </citation>
    <scope>NUCLEOTIDE SEQUENCE [LARGE SCALE GENOMIC DNA]</scope>
    <source>
        <strain evidence="2 3">P15</strain>
    </source>
</reference>
<organism evidence="2 3">
    <name type="scientific">Giardia intestinalis (strain P15)</name>
    <name type="common">Giardia lamblia</name>
    <dbReference type="NCBI Taxonomy" id="658858"/>
    <lineage>
        <taxon>Eukaryota</taxon>
        <taxon>Metamonada</taxon>
        <taxon>Diplomonadida</taxon>
        <taxon>Hexamitidae</taxon>
        <taxon>Giardiinae</taxon>
        <taxon>Giardia</taxon>
    </lineage>
</organism>
<proteinExistence type="predicted"/>
<feature type="region of interest" description="Disordered" evidence="1">
    <location>
        <begin position="196"/>
        <end position="226"/>
    </location>
</feature>
<feature type="compositionally biased region" description="Low complexity" evidence="1">
    <location>
        <begin position="216"/>
        <end position="226"/>
    </location>
</feature>
<accession>E1F291</accession>
<feature type="compositionally biased region" description="Polar residues" evidence="1">
    <location>
        <begin position="196"/>
        <end position="209"/>
    </location>
</feature>
<dbReference type="OrthoDB" id="10259983at2759"/>
<gene>
    <name evidence="2" type="ORF">GLP15_3764</name>
</gene>
<dbReference type="AlphaFoldDB" id="E1F291"/>
<protein>
    <submittedName>
        <fullName evidence="2">Uncharacterized protein</fullName>
    </submittedName>
</protein>
<evidence type="ECO:0000313" key="3">
    <source>
        <dbReference type="Proteomes" id="UP000008974"/>
    </source>
</evidence>
<sequence length="521" mass="57117">MDCRTVNLYTTSMSADELAACLCVKEVSSSHSSPYIGRYVSLLSEPNFSHRTRQENPFLTPAQQVAKKIVELRPAPTSAVAIRSNSALSHRPSHSSNKQLISTVLSARKEASKLTEGSSSIATRPSSRAISNCKTAIQNLCPQPDSRPQDYSTLKVVSQLPSALDHAFRPSTAATAPYLLAPGGQYVSQLIISRSPSQLNRPSTGSGSRVPSIRPTSFSMSTSNSTTSCVSQTSQVSHSSLAPLTALENDELDARERELELELRRVQMERQARAVIRAPAQSQKESTDQTHNPLIDLPVQLSVPAETIKGNVSARAMVESTDTHTNDPLVSSLTALSRSSSRNVFLESYVAEETVRRCLQRSVMTGSQPLASHSGEDLCSSQASVLTAVHLEQTNTEDQSSPQVAAYALKRLISELLENTQAVSSTIDRSETFTKQGMESQSESSSPYLNTYSARDYVTHEDVLSVFDEDNSLNFSRFKYLAKKFYGRIGKAKLWSVAKEIDLIDNIDGKVDYLYSFLFNR</sequence>
<comment type="caution">
    <text evidence="2">The sequence shown here is derived from an EMBL/GenBank/DDBJ whole genome shotgun (WGS) entry which is preliminary data.</text>
</comment>
<dbReference type="Proteomes" id="UP000008974">
    <property type="component" value="Unassembled WGS sequence"/>
</dbReference>
<dbReference type="EMBL" id="ACVC01000130">
    <property type="protein sequence ID" value="EFO63447.1"/>
    <property type="molecule type" value="Genomic_DNA"/>
</dbReference>
<dbReference type="OMA" id="YTTSMSA"/>
<evidence type="ECO:0000256" key="1">
    <source>
        <dbReference type="SAM" id="MobiDB-lite"/>
    </source>
</evidence>
<evidence type="ECO:0000313" key="2">
    <source>
        <dbReference type="EMBL" id="EFO63447.1"/>
    </source>
</evidence>